<dbReference type="PANTHER" id="PTHR15261">
    <property type="entry name" value="THROMBOSPONDIN-TYPE LAMININ G DOMAIN AND EAR REPEAT-CONTAINING"/>
    <property type="match status" value="1"/>
</dbReference>
<evidence type="ECO:0000256" key="1">
    <source>
        <dbReference type="ARBA" id="ARBA00022729"/>
    </source>
</evidence>
<dbReference type="HOGENOM" id="CLU_002264_0_0_1"/>
<name>D2A185_TRICA</name>
<reference evidence="3 4" key="2">
    <citation type="journal article" date="2010" name="Nucleic Acids Res.">
        <title>BeetleBase in 2010: revisions to provide comprehensive genomic information for Tribolium castaneum.</title>
        <authorList>
            <person name="Kim H.S."/>
            <person name="Murphy T."/>
            <person name="Xia J."/>
            <person name="Caragea D."/>
            <person name="Park Y."/>
            <person name="Beeman R.W."/>
            <person name="Lorenzen M.D."/>
            <person name="Butcher S."/>
            <person name="Manak J.R."/>
            <person name="Brown S.J."/>
        </authorList>
    </citation>
    <scope>GENOME REANNOTATION</scope>
    <source>
        <strain evidence="3 4">Georgia GA2</strain>
    </source>
</reference>
<dbReference type="EMBL" id="KQ971338">
    <property type="protein sequence ID" value="EFA01570.2"/>
    <property type="molecule type" value="Genomic_DNA"/>
</dbReference>
<dbReference type="GO" id="GO:0007165">
    <property type="term" value="P:signal transduction"/>
    <property type="evidence" value="ECO:0000318"/>
    <property type="project" value="GO_Central"/>
</dbReference>
<reference evidence="3 4" key="1">
    <citation type="journal article" date="2008" name="Nature">
        <title>The genome of the model beetle and pest Tribolium castaneum.</title>
        <authorList>
            <consortium name="Tribolium Genome Sequencing Consortium"/>
            <person name="Richards S."/>
            <person name="Gibbs R.A."/>
            <person name="Weinstock G.M."/>
            <person name="Brown S.J."/>
            <person name="Denell R."/>
            <person name="Beeman R.W."/>
            <person name="Gibbs R."/>
            <person name="Beeman R.W."/>
            <person name="Brown S.J."/>
            <person name="Bucher G."/>
            <person name="Friedrich M."/>
            <person name="Grimmelikhuijzen C.J."/>
            <person name="Klingler M."/>
            <person name="Lorenzen M."/>
            <person name="Richards S."/>
            <person name="Roth S."/>
            <person name="Schroder R."/>
            <person name="Tautz D."/>
            <person name="Zdobnov E.M."/>
            <person name="Muzny D."/>
            <person name="Gibbs R.A."/>
            <person name="Weinstock G.M."/>
            <person name="Attaway T."/>
            <person name="Bell S."/>
            <person name="Buhay C.J."/>
            <person name="Chandrabose M.N."/>
            <person name="Chavez D."/>
            <person name="Clerk-Blankenburg K.P."/>
            <person name="Cree A."/>
            <person name="Dao M."/>
            <person name="Davis C."/>
            <person name="Chacko J."/>
            <person name="Dinh H."/>
            <person name="Dugan-Rocha S."/>
            <person name="Fowler G."/>
            <person name="Garner T.T."/>
            <person name="Garnes J."/>
            <person name="Gnirke A."/>
            <person name="Hawes A."/>
            <person name="Hernandez J."/>
            <person name="Hines S."/>
            <person name="Holder M."/>
            <person name="Hume J."/>
            <person name="Jhangiani S.N."/>
            <person name="Joshi V."/>
            <person name="Khan Z.M."/>
            <person name="Jackson L."/>
            <person name="Kovar C."/>
            <person name="Kowis A."/>
            <person name="Lee S."/>
            <person name="Lewis L.R."/>
            <person name="Margolis J."/>
            <person name="Morgan M."/>
            <person name="Nazareth L.V."/>
            <person name="Nguyen N."/>
            <person name="Okwuonu G."/>
            <person name="Parker D."/>
            <person name="Richards S."/>
            <person name="Ruiz S.J."/>
            <person name="Santibanez J."/>
            <person name="Savard J."/>
            <person name="Scherer S.E."/>
            <person name="Schneider B."/>
            <person name="Sodergren E."/>
            <person name="Tautz D."/>
            <person name="Vattahil S."/>
            <person name="Villasana D."/>
            <person name="White C.S."/>
            <person name="Wright R."/>
            <person name="Park Y."/>
            <person name="Beeman R.W."/>
            <person name="Lord J."/>
            <person name="Oppert B."/>
            <person name="Lorenzen M."/>
            <person name="Brown S."/>
            <person name="Wang L."/>
            <person name="Savard J."/>
            <person name="Tautz D."/>
            <person name="Richards S."/>
            <person name="Weinstock G."/>
            <person name="Gibbs R.A."/>
            <person name="Liu Y."/>
            <person name="Worley K."/>
            <person name="Weinstock G."/>
            <person name="Elsik C.G."/>
            <person name="Reese J.T."/>
            <person name="Elhaik E."/>
            <person name="Landan G."/>
            <person name="Graur D."/>
            <person name="Arensburger P."/>
            <person name="Atkinson P."/>
            <person name="Beeman R.W."/>
            <person name="Beidler J."/>
            <person name="Brown S.J."/>
            <person name="Demuth J.P."/>
            <person name="Drury D.W."/>
            <person name="Du Y.Z."/>
            <person name="Fujiwara H."/>
            <person name="Lorenzen M."/>
            <person name="Maselli V."/>
            <person name="Osanai M."/>
            <person name="Park Y."/>
            <person name="Robertson H.M."/>
            <person name="Tu Z."/>
            <person name="Wang J.J."/>
            <person name="Wang S."/>
            <person name="Richards S."/>
            <person name="Song H."/>
            <person name="Zhang L."/>
            <person name="Sodergren E."/>
            <person name="Werner D."/>
            <person name="Stanke M."/>
            <person name="Morgenstern B."/>
            <person name="Solovyev V."/>
            <person name="Kosarev P."/>
            <person name="Brown G."/>
            <person name="Chen H.C."/>
            <person name="Ermolaeva O."/>
            <person name="Hlavina W."/>
            <person name="Kapustin Y."/>
            <person name="Kiryutin B."/>
            <person name="Kitts P."/>
            <person name="Maglott D."/>
            <person name="Pruitt K."/>
            <person name="Sapojnikov V."/>
            <person name="Souvorov A."/>
            <person name="Mackey A.J."/>
            <person name="Waterhouse R.M."/>
            <person name="Wyder S."/>
            <person name="Zdobnov E.M."/>
            <person name="Zdobnov E.M."/>
            <person name="Wyder S."/>
            <person name="Kriventseva E.V."/>
            <person name="Kadowaki T."/>
            <person name="Bork P."/>
            <person name="Aranda M."/>
            <person name="Bao R."/>
            <person name="Beermann A."/>
            <person name="Berns N."/>
            <person name="Bolognesi R."/>
            <person name="Bonneton F."/>
            <person name="Bopp D."/>
            <person name="Brown S.J."/>
            <person name="Bucher G."/>
            <person name="Butts T."/>
            <person name="Chaumot A."/>
            <person name="Denell R.E."/>
            <person name="Ferrier D.E."/>
            <person name="Friedrich M."/>
            <person name="Gordon C.M."/>
            <person name="Jindra M."/>
            <person name="Klingler M."/>
            <person name="Lan Q."/>
            <person name="Lattorff H.M."/>
            <person name="Laudet V."/>
            <person name="von Levetsow C."/>
            <person name="Liu Z."/>
            <person name="Lutz R."/>
            <person name="Lynch J.A."/>
            <person name="da Fonseca R.N."/>
            <person name="Posnien N."/>
            <person name="Reuter R."/>
            <person name="Roth S."/>
            <person name="Savard J."/>
            <person name="Schinko J.B."/>
            <person name="Schmitt C."/>
            <person name="Schoppmeier M."/>
            <person name="Schroder R."/>
            <person name="Shippy T.D."/>
            <person name="Simonnet F."/>
            <person name="Marques-Souza H."/>
            <person name="Tautz D."/>
            <person name="Tomoyasu Y."/>
            <person name="Trauner J."/>
            <person name="Van der Zee M."/>
            <person name="Vervoort M."/>
            <person name="Wittkopp N."/>
            <person name="Wimmer E.A."/>
            <person name="Yang X."/>
            <person name="Jones A.K."/>
            <person name="Sattelle D.B."/>
            <person name="Ebert P.R."/>
            <person name="Nelson D."/>
            <person name="Scott J.G."/>
            <person name="Beeman R.W."/>
            <person name="Muthukrishnan S."/>
            <person name="Kramer K.J."/>
            <person name="Arakane Y."/>
            <person name="Beeman R.W."/>
            <person name="Zhu Q."/>
            <person name="Hogenkamp D."/>
            <person name="Dixit R."/>
            <person name="Oppert B."/>
            <person name="Jiang H."/>
            <person name="Zou Z."/>
            <person name="Marshall J."/>
            <person name="Elpidina E."/>
            <person name="Vinokurov K."/>
            <person name="Oppert C."/>
            <person name="Zou Z."/>
            <person name="Evans J."/>
            <person name="Lu Z."/>
            <person name="Zhao P."/>
            <person name="Sumathipala N."/>
            <person name="Altincicek B."/>
            <person name="Vilcinskas A."/>
            <person name="Williams M."/>
            <person name="Hultmark D."/>
            <person name="Hetru C."/>
            <person name="Jiang H."/>
            <person name="Grimmelikhuijzen C.J."/>
            <person name="Hauser F."/>
            <person name="Cazzamali G."/>
            <person name="Williamson M."/>
            <person name="Park Y."/>
            <person name="Li B."/>
            <person name="Tanaka Y."/>
            <person name="Predel R."/>
            <person name="Neupert S."/>
            <person name="Schachtner J."/>
            <person name="Verleyen P."/>
            <person name="Raible F."/>
            <person name="Bork P."/>
            <person name="Friedrich M."/>
            <person name="Walden K.K."/>
            <person name="Robertson H.M."/>
            <person name="Angeli S."/>
            <person name="Foret S."/>
            <person name="Bucher G."/>
            <person name="Schuetz S."/>
            <person name="Maleszka R."/>
            <person name="Wimmer E.A."/>
            <person name="Beeman R.W."/>
            <person name="Lorenzen M."/>
            <person name="Tomoyasu Y."/>
            <person name="Miller S.C."/>
            <person name="Grossmann D."/>
            <person name="Bucher G."/>
        </authorList>
    </citation>
    <scope>NUCLEOTIDE SEQUENCE [LARGE SCALE GENOMIC DNA]</scope>
    <source>
        <strain evidence="3 4">Georgia GA2</strain>
    </source>
</reference>
<protein>
    <submittedName>
        <fullName evidence="3">Uncharacterized protein</fullName>
    </submittedName>
</protein>
<accession>D2A185</accession>
<evidence type="ECO:0000256" key="2">
    <source>
        <dbReference type="ARBA" id="ARBA00022737"/>
    </source>
</evidence>
<gene>
    <name evidence="3" type="primary">AUGUSTUS-3.0.2_07131</name>
    <name evidence="3" type="ORF">TcasGA2_TC007131</name>
</gene>
<proteinExistence type="predicted"/>
<evidence type="ECO:0000313" key="4">
    <source>
        <dbReference type="Proteomes" id="UP000007266"/>
    </source>
</evidence>
<dbReference type="FunCoup" id="D2A185">
    <property type="interactions" value="6"/>
</dbReference>
<keyword evidence="1" id="KW-0732">Signal</keyword>
<dbReference type="OMA" id="VRFENPI"/>
<evidence type="ECO:0000313" key="3">
    <source>
        <dbReference type="EMBL" id="EFA01570.2"/>
    </source>
</evidence>
<dbReference type="PANTHER" id="PTHR15261:SF4">
    <property type="entry name" value="THROMBOSPONDIN-TYPE LAMININ G DOMAIN AND EAR REPEAT-CONTAINING PROTEIN"/>
    <property type="match status" value="1"/>
</dbReference>
<keyword evidence="4" id="KW-1185">Reference proteome</keyword>
<dbReference type="PROSITE" id="PS50912">
    <property type="entry name" value="EAR"/>
    <property type="match status" value="3"/>
</dbReference>
<sequence length="1727" mass="194604">MHEEVYMSIANSSQIPVYKWLGNHFDLVQNIASEGTRTITPFRVNQANFLALANFRDNEGNTRVYSEIHKYDYHLDKYVLYQRILTRACSDIKVFTLSQSDHKTDTFLIVANSQDKDSDGTINYATDSLIYKFVDNYFIPFQTFRLNGIEQWLPIQGDNDEFALIATSRFEGLKYFQYDGWSFKETPQKTVDLLKKAGIKSIRFAKFNNSYALVVSSKNNKGKTANIFRLEFTHHNVVNEIYADLGTWCDSGLEKIGGMVIFDEVLGDAKRADIDEDDETAEMEKLNSRIDSLLDQLNVFDKPGEIISAEEIVFNNSTLIHNLVTDKINDFETNKLLENALDIEQGFDLGEVSFVSVITDESLKASAINTRDPQTLIHTSDNLNLTNFKVRGSLSAPKGIKIEGKLNNMSINHQSLLLKSGDQNFSQPLTLQEAQINKMTAKSLNGQDLSNLRAPTQKPLIEHFETLKVKNLTIGGYINNVDVPTLDKYALKKSGNQQVTSEFIFDELRGKNLEVFNEMSGKKISDLIATDAGNYLINNEVIFKNDLHVNDFQVSKSLDGIKVIDGQLDILLKDSPDEQEITGAKTFDDVNIYHAINFQGHVKSKNLEKMNPLITIEDDLALTGPKTIKGHVQIENLLGVKDIVTEDGMYSLTWLEADGLKLTSKEVKPHLHFVQQINVDEIFVDTLNGKNPHNFVVTGTEEPQIIQGLKTFLGDVRVTGSTNANKINNVETEELENKVLRIDGDQQIEGKHHIIHVITDQILSNETVFNNDFNETSSENVVITRELLEVDKIKARSILVKGLVNDLNFTQIVNDTVRKDSNGFIGGHKNFNKLTINNLHAETGITLDSLEIDKLTIDKPLNLTNLKVKNIHFENEFNGIDRKIFGNDTDNTISQNLTLGTVVVFGTVQIASNKINGVEIEHLVENSVKLDEPFEFDSATFESGVVSKSRVSLNGHVENFDFENAVLPSSDQEVLILGEKIFRNNVTINGSLVVDGYLNGINVTQFCEFTMGGNEGTNLTIEGNAYFATGPNLGKINNVEVNEIRNKAWFRDRDVNLTGSVHFEDVIFENDVHVSGYVENISLNHLYENYFSKSKDQNITATFNFENDLVFENNVTVPEISLSGRVNDIDLGQFVKTALLNDYDQIFESVVFLEDCTIDNLSGDFLVNNLDLEIDVMRYDKDNMVTGVKIFENLDVDYLKLEKNIKIQDVDVLDWFKNSVLKTTSFNITADKIFKNAKFVNGFQVSGKLNGHTFDSKNIMVTDIPQEITGKKIIHSTRLSPVVFKSIKLKGLLNDVDLSNLINDQAYKNQDNVFKTKLNFDNNITANNLVIRKTYQGINMTELIMNVTNLGVLNNLLKQYNTLLDMTYKLENSVKAQAYFVHHYKTVQIIPLVTDSKVIFCSDNVLRVGSLVTDEDGLRMDLYGWHPEKQFANEGIIKFTEPLTYVDQVFSGRYIYMERPNGTASFTLMSRPVLQNTWTILTNLTRSTTSFVLSYTGTNCTLFIYSNCAPKIFCEIEGSIELLQTLEASIGLEGSSISIDGTLFLAIITEPRDGLLESEIDLWRLNNNTGYFEIHQTVFEAQPRSVATASYNGFHYLAVACGHLQNAIYSGRVEIRKFDESSLQFVPWQSLELDAPIQVEFSVLPSNELILYVVTDNPTQPLLVYRYEGIAGFKLALAGSTLPKILYMNLFMGGDNQHFIIAQSYDEINVIQAIFKGEKGDEIRKGV</sequence>
<dbReference type="Proteomes" id="UP000007266">
    <property type="component" value="Linkage group 4"/>
</dbReference>
<dbReference type="InParanoid" id="D2A185"/>
<dbReference type="InterPro" id="IPR009039">
    <property type="entry name" value="EAR"/>
</dbReference>
<organism evidence="3 4">
    <name type="scientific">Tribolium castaneum</name>
    <name type="common">Red flour beetle</name>
    <dbReference type="NCBI Taxonomy" id="7070"/>
    <lineage>
        <taxon>Eukaryota</taxon>
        <taxon>Metazoa</taxon>
        <taxon>Ecdysozoa</taxon>
        <taxon>Arthropoda</taxon>
        <taxon>Hexapoda</taxon>
        <taxon>Insecta</taxon>
        <taxon>Pterygota</taxon>
        <taxon>Neoptera</taxon>
        <taxon>Endopterygota</taxon>
        <taxon>Coleoptera</taxon>
        <taxon>Polyphaga</taxon>
        <taxon>Cucujiformia</taxon>
        <taxon>Tenebrionidae</taxon>
        <taxon>Tenebrionidae incertae sedis</taxon>
        <taxon>Tribolium</taxon>
    </lineage>
</organism>
<keyword evidence="2" id="KW-0677">Repeat</keyword>